<evidence type="ECO:0000256" key="3">
    <source>
        <dbReference type="ARBA" id="ARBA00022801"/>
    </source>
</evidence>
<keyword evidence="6" id="KW-1185">Reference proteome</keyword>
<sequence length="241" mass="25631">MNPPELPDDAALFLDFDGCLVEIAARPDAIVVPAGLPDLLRDLFRRQGGALALVSGRSIADLRRYLPDFPGAMSGSHGAELSLNGGDTETAHGLDLDVAALHRDAATLSATEPAILIEQKPHGVVMHYRANPGLRHRAEEIAGELLSRYAGLVLQPAKMAIELRPDGVGKDKALIRLMSDPPFRGRRPVYIGDDLTDEVAMEAAQRLGGFAIKIGSGKTGARHRLGDPAALAAWLSDGVRS</sequence>
<dbReference type="EC" id="3.1.3.12" evidence="4"/>
<gene>
    <name evidence="5" type="primary">otsB</name>
    <name evidence="5" type="ORF">PAF17_06470</name>
</gene>
<keyword evidence="4" id="KW-0460">Magnesium</keyword>
<dbReference type="Proteomes" id="UP001165641">
    <property type="component" value="Unassembled WGS sequence"/>
</dbReference>
<keyword evidence="3 4" id="KW-0378">Hydrolase</keyword>
<dbReference type="PANTHER" id="PTHR43768">
    <property type="entry name" value="TREHALOSE 6-PHOSPHATE PHOSPHATASE"/>
    <property type="match status" value="1"/>
</dbReference>
<name>A0ABT4ZEP7_9RHOB</name>
<dbReference type="InterPro" id="IPR003337">
    <property type="entry name" value="Trehalose_PPase"/>
</dbReference>
<dbReference type="Pfam" id="PF02358">
    <property type="entry name" value="Trehalose_PPase"/>
    <property type="match status" value="1"/>
</dbReference>
<dbReference type="NCBIfam" id="TIGR01484">
    <property type="entry name" value="HAD-SF-IIB"/>
    <property type="match status" value="1"/>
</dbReference>
<organism evidence="5 6">
    <name type="scientific">Paracoccus onchidii</name>
    <dbReference type="NCBI Taxonomy" id="3017813"/>
    <lineage>
        <taxon>Bacteria</taxon>
        <taxon>Pseudomonadati</taxon>
        <taxon>Pseudomonadota</taxon>
        <taxon>Alphaproteobacteria</taxon>
        <taxon>Rhodobacterales</taxon>
        <taxon>Paracoccaceae</taxon>
        <taxon>Paracoccus</taxon>
    </lineage>
</organism>
<keyword evidence="4" id="KW-0479">Metal-binding</keyword>
<reference evidence="5" key="1">
    <citation type="submission" date="2022-12" db="EMBL/GenBank/DDBJ databases">
        <title>Paracoccus onchidii sp. nov., isolated from a marine invertebrate from the South China Sea.</title>
        <authorList>
            <person name="Xu S."/>
            <person name="Liu Z."/>
            <person name="Xu Y."/>
        </authorList>
    </citation>
    <scope>NUCLEOTIDE SEQUENCE</scope>
    <source>
        <strain evidence="5">Z330</strain>
    </source>
</reference>
<comment type="catalytic activity">
    <reaction evidence="4">
        <text>alpha,alpha-trehalose 6-phosphate + H2O = alpha,alpha-trehalose + phosphate</text>
        <dbReference type="Rhea" id="RHEA:23420"/>
        <dbReference type="ChEBI" id="CHEBI:15377"/>
        <dbReference type="ChEBI" id="CHEBI:16551"/>
        <dbReference type="ChEBI" id="CHEBI:43474"/>
        <dbReference type="ChEBI" id="CHEBI:58429"/>
        <dbReference type="EC" id="3.1.3.12"/>
    </reaction>
</comment>
<dbReference type="InterPro" id="IPR023214">
    <property type="entry name" value="HAD_sf"/>
</dbReference>
<comment type="function">
    <text evidence="4">Removes the phosphate from trehalose 6-phosphate to produce free trehalose.</text>
</comment>
<evidence type="ECO:0000256" key="1">
    <source>
        <dbReference type="ARBA" id="ARBA00005199"/>
    </source>
</evidence>
<dbReference type="EMBL" id="JAQBIE010000007">
    <property type="protein sequence ID" value="MDB6177150.1"/>
    <property type="molecule type" value="Genomic_DNA"/>
</dbReference>
<dbReference type="InterPro" id="IPR006379">
    <property type="entry name" value="HAD-SF_hydro_IIB"/>
</dbReference>
<evidence type="ECO:0000256" key="4">
    <source>
        <dbReference type="RuleBase" id="RU361117"/>
    </source>
</evidence>
<dbReference type="NCBIfam" id="TIGR00685">
    <property type="entry name" value="T6PP"/>
    <property type="match status" value="1"/>
</dbReference>
<comment type="similarity">
    <text evidence="2 4">Belongs to the trehalose phosphatase family.</text>
</comment>
<evidence type="ECO:0000256" key="2">
    <source>
        <dbReference type="ARBA" id="ARBA00008770"/>
    </source>
</evidence>
<comment type="pathway">
    <text evidence="1 4">Glycan biosynthesis; trehalose biosynthesis.</text>
</comment>
<comment type="caution">
    <text evidence="5">The sequence shown here is derived from an EMBL/GenBank/DDBJ whole genome shotgun (WGS) entry which is preliminary data.</text>
</comment>
<dbReference type="RefSeq" id="WP_271888277.1">
    <property type="nucleotide sequence ID" value="NZ_JAQBIE010000007.1"/>
</dbReference>
<protein>
    <recommendedName>
        <fullName evidence="4">Trehalose 6-phosphate phosphatase</fullName>
        <ecNumber evidence="4">3.1.3.12</ecNumber>
    </recommendedName>
</protein>
<proteinExistence type="inferred from homology"/>
<comment type="cofactor">
    <cofactor evidence="4">
        <name>Mg(2+)</name>
        <dbReference type="ChEBI" id="CHEBI:18420"/>
    </cofactor>
</comment>
<dbReference type="InterPro" id="IPR036412">
    <property type="entry name" value="HAD-like_sf"/>
</dbReference>
<evidence type="ECO:0000313" key="5">
    <source>
        <dbReference type="EMBL" id="MDB6177150.1"/>
    </source>
</evidence>
<dbReference type="PANTHER" id="PTHR43768:SF3">
    <property type="entry name" value="TREHALOSE 6-PHOSPHATE PHOSPHATASE"/>
    <property type="match status" value="1"/>
</dbReference>
<dbReference type="Gene3D" id="3.30.70.1020">
    <property type="entry name" value="Trehalose-6-phosphate phosphatase related protein, domain 2"/>
    <property type="match status" value="1"/>
</dbReference>
<dbReference type="InterPro" id="IPR044651">
    <property type="entry name" value="OTSB-like"/>
</dbReference>
<dbReference type="SUPFAM" id="SSF56784">
    <property type="entry name" value="HAD-like"/>
    <property type="match status" value="1"/>
</dbReference>
<dbReference type="Gene3D" id="3.40.50.1000">
    <property type="entry name" value="HAD superfamily/HAD-like"/>
    <property type="match status" value="1"/>
</dbReference>
<dbReference type="CDD" id="cd01627">
    <property type="entry name" value="HAD_TPP"/>
    <property type="match status" value="1"/>
</dbReference>
<accession>A0ABT4ZEP7</accession>
<evidence type="ECO:0000313" key="6">
    <source>
        <dbReference type="Proteomes" id="UP001165641"/>
    </source>
</evidence>
<dbReference type="GO" id="GO:0004805">
    <property type="term" value="F:trehalose-phosphatase activity"/>
    <property type="evidence" value="ECO:0007669"/>
    <property type="project" value="UniProtKB-EC"/>
</dbReference>